<organism evidence="3 4">
    <name type="scientific">Rhodococcus opacus M213</name>
    <dbReference type="NCBI Taxonomy" id="1129896"/>
    <lineage>
        <taxon>Bacteria</taxon>
        <taxon>Bacillati</taxon>
        <taxon>Actinomycetota</taxon>
        <taxon>Actinomycetes</taxon>
        <taxon>Mycobacteriales</taxon>
        <taxon>Nocardiaceae</taxon>
        <taxon>Rhodococcus</taxon>
    </lineage>
</organism>
<gene>
    <name evidence="3" type="ORF">WSS_A22053</name>
</gene>
<dbReference type="Gene3D" id="3.30.10.20">
    <property type="match status" value="1"/>
</dbReference>
<evidence type="ECO:0000259" key="2">
    <source>
        <dbReference type="PROSITE" id="PS51178"/>
    </source>
</evidence>
<protein>
    <recommendedName>
        <fullName evidence="2">PASTA domain-containing protein</fullName>
    </recommendedName>
</protein>
<dbReference type="Proteomes" id="UP000005951">
    <property type="component" value="Unassembled WGS sequence"/>
</dbReference>
<dbReference type="SMART" id="SM00740">
    <property type="entry name" value="PASTA"/>
    <property type="match status" value="1"/>
</dbReference>
<comment type="caution">
    <text evidence="3">The sequence shown here is derived from an EMBL/GenBank/DDBJ whole genome shotgun (WGS) entry which is preliminary data.</text>
</comment>
<proteinExistence type="predicted"/>
<name>K8XG36_RHOOP</name>
<reference evidence="3 4" key="1">
    <citation type="journal article" date="2013" name="Genome Announc.">
        <title>Draft Genome Sequence of Rhodococcus opacus Strain M213 Shows a Diverse Catabolic Potential.</title>
        <authorList>
            <person name="Pathak A."/>
            <person name="Green S.J."/>
            <person name="Ogram A."/>
            <person name="Chauhan A."/>
        </authorList>
    </citation>
    <scope>NUCLEOTIDE SEQUENCE [LARGE SCALE GENOMIC DNA]</scope>
    <source>
        <strain evidence="3 4">M213</strain>
    </source>
</reference>
<dbReference type="RefSeq" id="WP_005259824.1">
    <property type="nucleotide sequence ID" value="NZ_AJYC02000068.1"/>
</dbReference>
<accession>K8XG36</accession>
<feature type="compositionally biased region" description="Basic and acidic residues" evidence="1">
    <location>
        <begin position="103"/>
        <end position="136"/>
    </location>
</feature>
<sequence length="266" mass="28542">MTASALLMLLVGCGDDPVTVPDVTGCRLDDAHNALKDAGLANFEDVDVIEDRTPLMDSNWVVLGQEPTAGNSTEADATVRLDIAKPEDDGVRERIPAGSPVSDELRQRDEADARSMAEQQQRDEERKRQQDADNAKDTQTFADSIDPAARIAKNAITDLGTLGSQIAGNGTVSAATGASLNDIKRALEVYKASFEDAPDHINDYADQIQESLDQFVRAASTLLSAEGVSAAGSVDRFQQLYSEAQTRYNEALKSLYAGTSVQPPLL</sequence>
<feature type="domain" description="PASTA" evidence="2">
    <location>
        <begin position="14"/>
        <end position="85"/>
    </location>
</feature>
<dbReference type="AlphaFoldDB" id="K8XG36"/>
<dbReference type="EMBL" id="AJYC02000068">
    <property type="protein sequence ID" value="EKT80503.1"/>
    <property type="molecule type" value="Genomic_DNA"/>
</dbReference>
<feature type="compositionally biased region" description="Basic and acidic residues" evidence="1">
    <location>
        <begin position="84"/>
        <end position="95"/>
    </location>
</feature>
<evidence type="ECO:0000256" key="1">
    <source>
        <dbReference type="SAM" id="MobiDB-lite"/>
    </source>
</evidence>
<dbReference type="Pfam" id="PF03793">
    <property type="entry name" value="PASTA"/>
    <property type="match status" value="1"/>
</dbReference>
<dbReference type="CDD" id="cd06577">
    <property type="entry name" value="PASTA_pknB"/>
    <property type="match status" value="1"/>
</dbReference>
<feature type="region of interest" description="Disordered" evidence="1">
    <location>
        <begin position="84"/>
        <end position="145"/>
    </location>
</feature>
<evidence type="ECO:0000313" key="3">
    <source>
        <dbReference type="EMBL" id="EKT80503.1"/>
    </source>
</evidence>
<dbReference type="PROSITE" id="PS51178">
    <property type="entry name" value="PASTA"/>
    <property type="match status" value="1"/>
</dbReference>
<dbReference type="InterPro" id="IPR005543">
    <property type="entry name" value="PASTA_dom"/>
</dbReference>
<evidence type="ECO:0000313" key="4">
    <source>
        <dbReference type="Proteomes" id="UP000005951"/>
    </source>
</evidence>